<dbReference type="Proteomes" id="UP000663823">
    <property type="component" value="Unassembled WGS sequence"/>
</dbReference>
<dbReference type="Pfam" id="PF00067">
    <property type="entry name" value="p450"/>
    <property type="match status" value="1"/>
</dbReference>
<evidence type="ECO:0000256" key="4">
    <source>
        <dbReference type="ARBA" id="ARBA00023002"/>
    </source>
</evidence>
<dbReference type="InterPro" id="IPR050196">
    <property type="entry name" value="Cytochrome_P450_Monoox"/>
</dbReference>
<dbReference type="OrthoDB" id="2789670at2759"/>
<keyword evidence="6 8" id="KW-0503">Monooxygenase</keyword>
<dbReference type="EMBL" id="CAJOAX010001258">
    <property type="protein sequence ID" value="CAF3700016.1"/>
    <property type="molecule type" value="Genomic_DNA"/>
</dbReference>
<evidence type="ECO:0000256" key="1">
    <source>
        <dbReference type="ARBA" id="ARBA00010617"/>
    </source>
</evidence>
<comment type="similarity">
    <text evidence="1 8">Belongs to the cytochrome P450 family.</text>
</comment>
<dbReference type="EMBL" id="CAJNOO010002011">
    <property type="protein sequence ID" value="CAF1226371.1"/>
    <property type="molecule type" value="Genomic_DNA"/>
</dbReference>
<feature type="binding site" description="axial binding residue" evidence="7">
    <location>
        <position position="445"/>
    </location>
    <ligand>
        <name>heme</name>
        <dbReference type="ChEBI" id="CHEBI:30413"/>
    </ligand>
    <ligandPart>
        <name>Fe</name>
        <dbReference type="ChEBI" id="CHEBI:18248"/>
    </ligandPart>
</feature>
<reference evidence="9" key="1">
    <citation type="submission" date="2021-02" db="EMBL/GenBank/DDBJ databases">
        <authorList>
            <person name="Nowell W R."/>
        </authorList>
    </citation>
    <scope>NUCLEOTIDE SEQUENCE</scope>
</reference>
<protein>
    <recommendedName>
        <fullName evidence="12">Cytochrome P450</fullName>
    </recommendedName>
</protein>
<dbReference type="Proteomes" id="UP000663882">
    <property type="component" value="Unassembled WGS sequence"/>
</dbReference>
<organism evidence="9 11">
    <name type="scientific">Rotaria sordida</name>
    <dbReference type="NCBI Taxonomy" id="392033"/>
    <lineage>
        <taxon>Eukaryota</taxon>
        <taxon>Metazoa</taxon>
        <taxon>Spiralia</taxon>
        <taxon>Gnathifera</taxon>
        <taxon>Rotifera</taxon>
        <taxon>Eurotatoria</taxon>
        <taxon>Bdelloidea</taxon>
        <taxon>Philodinida</taxon>
        <taxon>Philodinidae</taxon>
        <taxon>Rotaria</taxon>
    </lineage>
</organism>
<gene>
    <name evidence="10" type="ORF">OTI717_LOCUS12464</name>
    <name evidence="9" type="ORF">RFH988_LOCUS25928</name>
</gene>
<evidence type="ECO:0000313" key="10">
    <source>
        <dbReference type="EMBL" id="CAF3700016.1"/>
    </source>
</evidence>
<dbReference type="PANTHER" id="PTHR24291">
    <property type="entry name" value="CYTOCHROME P450 FAMILY 4"/>
    <property type="match status" value="1"/>
</dbReference>
<comment type="caution">
    <text evidence="9">The sequence shown here is derived from an EMBL/GenBank/DDBJ whole genome shotgun (WGS) entry which is preliminary data.</text>
</comment>
<name>A0A814Y798_9BILA</name>
<dbReference type="PRINTS" id="PR00385">
    <property type="entry name" value="P450"/>
</dbReference>
<keyword evidence="5 7" id="KW-0408">Iron</keyword>
<accession>A0A814Y798</accession>
<keyword evidence="3 7" id="KW-0479">Metal-binding</keyword>
<evidence type="ECO:0000256" key="5">
    <source>
        <dbReference type="ARBA" id="ARBA00023004"/>
    </source>
</evidence>
<evidence type="ECO:0008006" key="12">
    <source>
        <dbReference type="Google" id="ProtNLM"/>
    </source>
</evidence>
<dbReference type="PRINTS" id="PR00463">
    <property type="entry name" value="EP450I"/>
</dbReference>
<dbReference type="SUPFAM" id="SSF48264">
    <property type="entry name" value="Cytochrome P450"/>
    <property type="match status" value="1"/>
</dbReference>
<dbReference type="PROSITE" id="PS00086">
    <property type="entry name" value="CYTOCHROME_P450"/>
    <property type="match status" value="1"/>
</dbReference>
<sequence>MHILIVLFFVAISLVYIYLKRRYYTDPNDGIPGLPPEFLFGHSRSTGLLSGEAICVIFNRLQRRFGDVFTYWWGSKRSIVLNRVEHVQYVLSNRHIYEQGSIVADGFGLIAPSGLISLQGQAWKRHARFILPMFKRAKITHFIDTITRCADEFIHSGQLIDNCVNKKFTEQFNRLFLKIFEAIAFDYDPSADTSSSSSSSSSLSSALADFMQESARAMLAAGLPRFLQHLFLRLNRKYQQARAIVHYHVLAIINQELSRIEPMDRKPNTLIESLVSSLRDDGLTKEELFDEVVLFIVAGTETSSSALAWFVYFASKNPSVQEQIKMELRQHNVTVNTPLTGELLDKLVYVECVIKEVLRHAPIAAGIARNILQDDEIGKGIHVDDMPAIRVRAGDMIYIMITNLHHDPRYWNLDPQQFLPERFLGEDCHHHPYAFLPFGGGHRACAGRELAFFELKTIITRLMQFLTFIDCNQNTGGYQQKTICFPKNLAVIVRFDNELAIKD</sequence>
<evidence type="ECO:0000256" key="3">
    <source>
        <dbReference type="ARBA" id="ARBA00022723"/>
    </source>
</evidence>
<evidence type="ECO:0000313" key="9">
    <source>
        <dbReference type="EMBL" id="CAF1226371.1"/>
    </source>
</evidence>
<dbReference type="Gene3D" id="1.10.630.10">
    <property type="entry name" value="Cytochrome P450"/>
    <property type="match status" value="1"/>
</dbReference>
<dbReference type="CDD" id="cd00302">
    <property type="entry name" value="cytochrome_P450"/>
    <property type="match status" value="1"/>
</dbReference>
<dbReference type="AlphaFoldDB" id="A0A814Y798"/>
<dbReference type="GO" id="GO:0016705">
    <property type="term" value="F:oxidoreductase activity, acting on paired donors, with incorporation or reduction of molecular oxygen"/>
    <property type="evidence" value="ECO:0007669"/>
    <property type="project" value="InterPro"/>
</dbReference>
<dbReference type="GO" id="GO:0005506">
    <property type="term" value="F:iron ion binding"/>
    <property type="evidence" value="ECO:0007669"/>
    <property type="project" value="InterPro"/>
</dbReference>
<evidence type="ECO:0000256" key="2">
    <source>
        <dbReference type="ARBA" id="ARBA00022617"/>
    </source>
</evidence>
<dbReference type="GO" id="GO:0020037">
    <property type="term" value="F:heme binding"/>
    <property type="evidence" value="ECO:0007669"/>
    <property type="project" value="InterPro"/>
</dbReference>
<evidence type="ECO:0000313" key="11">
    <source>
        <dbReference type="Proteomes" id="UP000663882"/>
    </source>
</evidence>
<proteinExistence type="inferred from homology"/>
<dbReference type="InterPro" id="IPR036396">
    <property type="entry name" value="Cyt_P450_sf"/>
</dbReference>
<evidence type="ECO:0000256" key="7">
    <source>
        <dbReference type="PIRSR" id="PIRSR602401-1"/>
    </source>
</evidence>
<dbReference type="InterPro" id="IPR002401">
    <property type="entry name" value="Cyt_P450_E_grp-I"/>
</dbReference>
<keyword evidence="2 7" id="KW-0349">Heme</keyword>
<keyword evidence="4 8" id="KW-0560">Oxidoreductase</keyword>
<dbReference type="GO" id="GO:0004497">
    <property type="term" value="F:monooxygenase activity"/>
    <property type="evidence" value="ECO:0007669"/>
    <property type="project" value="UniProtKB-KW"/>
</dbReference>
<dbReference type="PANTHER" id="PTHR24291:SF50">
    <property type="entry name" value="BIFUNCTIONAL ALBAFLAVENONE MONOOXYGENASE_TERPENE SYNTHASE"/>
    <property type="match status" value="1"/>
</dbReference>
<dbReference type="InterPro" id="IPR017972">
    <property type="entry name" value="Cyt_P450_CS"/>
</dbReference>
<evidence type="ECO:0000256" key="8">
    <source>
        <dbReference type="RuleBase" id="RU000461"/>
    </source>
</evidence>
<evidence type="ECO:0000256" key="6">
    <source>
        <dbReference type="ARBA" id="ARBA00023033"/>
    </source>
</evidence>
<dbReference type="InterPro" id="IPR001128">
    <property type="entry name" value="Cyt_P450"/>
</dbReference>
<comment type="cofactor">
    <cofactor evidence="7">
        <name>heme</name>
        <dbReference type="ChEBI" id="CHEBI:30413"/>
    </cofactor>
</comment>